<dbReference type="EMBL" id="VIGH01000002">
    <property type="protein sequence ID" value="TQF73959.1"/>
    <property type="molecule type" value="Genomic_DNA"/>
</dbReference>
<name>A0A541BNQ4_9NOCA</name>
<dbReference type="InterPro" id="IPR011256">
    <property type="entry name" value="Reg_factor_effector_dom_sf"/>
</dbReference>
<dbReference type="AlphaFoldDB" id="A0A541BNQ4"/>
<dbReference type="RefSeq" id="WP_142095628.1">
    <property type="nucleotide sequence ID" value="NZ_VIGH01000002.1"/>
</dbReference>
<dbReference type="Pfam" id="PF14526">
    <property type="entry name" value="Cass2"/>
    <property type="match status" value="1"/>
</dbReference>
<gene>
    <name evidence="2" type="ORF">FK531_04605</name>
</gene>
<evidence type="ECO:0000259" key="1">
    <source>
        <dbReference type="Pfam" id="PF14526"/>
    </source>
</evidence>
<sequence>MSFEIVKQGVRDFGGLVLPNVETGTGGRYGDLMEFTRERILQRGVVDIVTVFVPNGDGGWTAVIGYECDSSDDPVTGDVHVRVPSGYFAVFTPDGPVADPVADVWMQVEAAAQEGRIDRAFAEEIEITRDASEVELFISLA</sequence>
<dbReference type="OrthoDB" id="4545348at2"/>
<organism evidence="2 3">
    <name type="scientific">Rhodococcus spelaei</name>
    <dbReference type="NCBI Taxonomy" id="2546320"/>
    <lineage>
        <taxon>Bacteria</taxon>
        <taxon>Bacillati</taxon>
        <taxon>Actinomycetota</taxon>
        <taxon>Actinomycetes</taxon>
        <taxon>Mycobacteriales</taxon>
        <taxon>Nocardiaceae</taxon>
        <taxon>Rhodococcus</taxon>
    </lineage>
</organism>
<dbReference type="Gene3D" id="3.20.80.10">
    <property type="entry name" value="Regulatory factor, effector binding domain"/>
    <property type="match status" value="1"/>
</dbReference>
<comment type="caution">
    <text evidence="2">The sequence shown here is derived from an EMBL/GenBank/DDBJ whole genome shotgun (WGS) entry which is preliminary data.</text>
</comment>
<protein>
    <recommendedName>
        <fullName evidence="1">Integron-associated effector binding protein domain-containing protein</fullName>
    </recommendedName>
</protein>
<dbReference type="InterPro" id="IPR029441">
    <property type="entry name" value="Cass2"/>
</dbReference>
<dbReference type="Proteomes" id="UP000316256">
    <property type="component" value="Unassembled WGS sequence"/>
</dbReference>
<proteinExistence type="predicted"/>
<accession>A0A541BNQ4</accession>
<feature type="domain" description="Integron-associated effector binding protein" evidence="1">
    <location>
        <begin position="47"/>
        <end position="138"/>
    </location>
</feature>
<evidence type="ECO:0000313" key="2">
    <source>
        <dbReference type="EMBL" id="TQF73959.1"/>
    </source>
</evidence>
<evidence type="ECO:0000313" key="3">
    <source>
        <dbReference type="Proteomes" id="UP000316256"/>
    </source>
</evidence>
<reference evidence="2 3" key="1">
    <citation type="submission" date="2019-06" db="EMBL/GenBank/DDBJ databases">
        <title>Rhodococcus spaelei sp. nov., isolated from a cave.</title>
        <authorList>
            <person name="Lee S.D."/>
        </authorList>
    </citation>
    <scope>NUCLEOTIDE SEQUENCE [LARGE SCALE GENOMIC DNA]</scope>
    <source>
        <strain evidence="2 3">C9-5</strain>
    </source>
</reference>
<keyword evidence="3" id="KW-1185">Reference proteome</keyword>